<evidence type="ECO:0000313" key="4">
    <source>
        <dbReference type="EMBL" id="EQC41538.1"/>
    </source>
</evidence>
<dbReference type="RefSeq" id="XP_008605252.1">
    <property type="nucleotide sequence ID" value="XM_008607030.1"/>
</dbReference>
<dbReference type="Pfam" id="PF06722">
    <property type="entry name" value="EryCIII-like_C"/>
    <property type="match status" value="1"/>
</dbReference>
<evidence type="ECO:0000259" key="2">
    <source>
        <dbReference type="Pfam" id="PF03033"/>
    </source>
</evidence>
<reference evidence="4 5" key="1">
    <citation type="submission" date="2012-04" db="EMBL/GenBank/DDBJ databases">
        <title>The Genome Sequence of Saprolegnia declina VS20.</title>
        <authorList>
            <consortium name="The Broad Institute Genome Sequencing Platform"/>
            <person name="Russ C."/>
            <person name="Nusbaum C."/>
            <person name="Tyler B."/>
            <person name="van West P."/>
            <person name="Dieguez-Uribeondo J."/>
            <person name="de Bruijn I."/>
            <person name="Tripathy S."/>
            <person name="Jiang R."/>
            <person name="Young S.K."/>
            <person name="Zeng Q."/>
            <person name="Gargeya S."/>
            <person name="Fitzgerald M."/>
            <person name="Haas B."/>
            <person name="Abouelleil A."/>
            <person name="Alvarado L."/>
            <person name="Arachchi H.M."/>
            <person name="Berlin A."/>
            <person name="Chapman S.B."/>
            <person name="Goldberg J."/>
            <person name="Griggs A."/>
            <person name="Gujja S."/>
            <person name="Hansen M."/>
            <person name="Howarth C."/>
            <person name="Imamovic A."/>
            <person name="Larimer J."/>
            <person name="McCowen C."/>
            <person name="Montmayeur A."/>
            <person name="Murphy C."/>
            <person name="Neiman D."/>
            <person name="Pearson M."/>
            <person name="Priest M."/>
            <person name="Roberts A."/>
            <person name="Saif S."/>
            <person name="Shea T."/>
            <person name="Sisk P."/>
            <person name="Sykes S."/>
            <person name="Wortman J."/>
            <person name="Nusbaum C."/>
            <person name="Birren B."/>
        </authorList>
    </citation>
    <scope>NUCLEOTIDE SEQUENCE [LARGE SCALE GENOMIC DNA]</scope>
    <source>
        <strain evidence="4 5">VS20</strain>
    </source>
</reference>
<protein>
    <submittedName>
        <fullName evidence="4">Uncharacterized protein</fullName>
    </submittedName>
</protein>
<proteinExistence type="predicted"/>
<dbReference type="CDD" id="cd03784">
    <property type="entry name" value="GT1_Gtf-like"/>
    <property type="match status" value="1"/>
</dbReference>
<name>T0S8F4_SAPDV</name>
<dbReference type="SUPFAM" id="SSF53756">
    <property type="entry name" value="UDP-Glycosyltransferase/glycogen phosphorylase"/>
    <property type="match status" value="1"/>
</dbReference>
<evidence type="ECO:0000313" key="5">
    <source>
        <dbReference type="Proteomes" id="UP000030762"/>
    </source>
</evidence>
<evidence type="ECO:0000259" key="3">
    <source>
        <dbReference type="Pfam" id="PF06722"/>
    </source>
</evidence>
<dbReference type="Pfam" id="PF03033">
    <property type="entry name" value="Glyco_transf_28"/>
    <property type="match status" value="1"/>
</dbReference>
<gene>
    <name evidence="4" type="ORF">SDRG_01501</name>
</gene>
<keyword evidence="1" id="KW-0808">Transferase</keyword>
<accession>T0S8F4</accession>
<dbReference type="InterPro" id="IPR010610">
    <property type="entry name" value="EryCIII-like_C"/>
</dbReference>
<dbReference type="Proteomes" id="UP000030762">
    <property type="component" value="Unassembled WGS sequence"/>
</dbReference>
<dbReference type="AlphaFoldDB" id="T0S8F4"/>
<dbReference type="InterPro" id="IPR004276">
    <property type="entry name" value="GlycoTrans_28_N"/>
</dbReference>
<dbReference type="STRING" id="1156394.T0S8F4"/>
<dbReference type="PANTHER" id="PTHR48050">
    <property type="entry name" value="STEROL 3-BETA-GLUCOSYLTRANSFERASE"/>
    <property type="match status" value="1"/>
</dbReference>
<dbReference type="InParanoid" id="T0S8F4"/>
<dbReference type="InterPro" id="IPR050426">
    <property type="entry name" value="Glycosyltransferase_28"/>
</dbReference>
<dbReference type="OrthoDB" id="5835829at2759"/>
<dbReference type="GO" id="GO:0005975">
    <property type="term" value="P:carbohydrate metabolic process"/>
    <property type="evidence" value="ECO:0007669"/>
    <property type="project" value="InterPro"/>
</dbReference>
<keyword evidence="5" id="KW-1185">Reference proteome</keyword>
<evidence type="ECO:0000256" key="1">
    <source>
        <dbReference type="ARBA" id="ARBA00022679"/>
    </source>
</evidence>
<dbReference type="GeneID" id="19942228"/>
<organism evidence="4 5">
    <name type="scientific">Saprolegnia diclina (strain VS20)</name>
    <dbReference type="NCBI Taxonomy" id="1156394"/>
    <lineage>
        <taxon>Eukaryota</taxon>
        <taxon>Sar</taxon>
        <taxon>Stramenopiles</taxon>
        <taxon>Oomycota</taxon>
        <taxon>Saprolegniomycetes</taxon>
        <taxon>Saprolegniales</taxon>
        <taxon>Saprolegniaceae</taxon>
        <taxon>Saprolegnia</taxon>
    </lineage>
</organism>
<dbReference type="VEuPathDB" id="FungiDB:SDRG_01501"/>
<dbReference type="eggNOG" id="KOG1192">
    <property type="taxonomic scope" value="Eukaryota"/>
</dbReference>
<sequence>MESKRIAIVSIGSRGDVQPYCVLGRALADRGHKVVIAAEQRLESLVVDEFRLPYRRIVGDSTGGLFDPKFQAGLAKGSIVAIMKMTKEWKGKYKMDDILASYVTALEGADVIVSGGLCLAMSYAVAEKLDAAWVPFILGPTCPTTEFPVWALSGLACGLRCLNKWTYNVLFKQLWKDEQVYINPWRTQVLELPPITMPLGMLDVINTNERIRVLIGCSALFCGPKARIPSDYDPRKIHLLGPIFAAPSPLPETATSFLNAARAAGTPIIYLGFGSMPTANPMGLLRLAIDVCERVGCRAIVVAGWSALTSDEADALLTANQTRLLVLPSISHGALFPKVDCIVHHAGIGTCNASLISGTPQVPCPVLLDQPHNAKVLVRLGVAPCALPFGKLAAPGLARAVQDILTNAKDIQARATAIGISLRDECANALAQYMQLITTAESLNAAASS</sequence>
<dbReference type="Gene3D" id="3.40.50.2000">
    <property type="entry name" value="Glycogen Phosphorylase B"/>
    <property type="match status" value="2"/>
</dbReference>
<dbReference type="GO" id="GO:0016906">
    <property type="term" value="F:sterol 3-beta-glucosyltransferase activity"/>
    <property type="evidence" value="ECO:0007669"/>
    <property type="project" value="UniProtKB-ARBA"/>
</dbReference>
<feature type="domain" description="Erythromycin biosynthesis protein CIII-like C-terminal" evidence="3">
    <location>
        <begin position="331"/>
        <end position="409"/>
    </location>
</feature>
<dbReference type="EMBL" id="JH767134">
    <property type="protein sequence ID" value="EQC41538.1"/>
    <property type="molecule type" value="Genomic_DNA"/>
</dbReference>
<dbReference type="PANTHER" id="PTHR48050:SF13">
    <property type="entry name" value="STEROL 3-BETA-GLUCOSYLTRANSFERASE UGT80A2"/>
    <property type="match status" value="1"/>
</dbReference>
<dbReference type="InterPro" id="IPR002213">
    <property type="entry name" value="UDP_glucos_trans"/>
</dbReference>
<dbReference type="OMA" id="CIVHHAG"/>
<feature type="domain" description="Glycosyltransferase family 28 N-terminal" evidence="2">
    <location>
        <begin position="6"/>
        <end position="93"/>
    </location>
</feature>